<gene>
    <name evidence="2" type="ORF">CVT26_014125</name>
</gene>
<evidence type="ECO:0000256" key="1">
    <source>
        <dbReference type="SAM" id="MobiDB-lite"/>
    </source>
</evidence>
<dbReference type="STRING" id="231916.A0A409Y7Y8"/>
<protein>
    <recommendedName>
        <fullName evidence="4">HNH nuclease domain-containing protein</fullName>
    </recommendedName>
</protein>
<organism evidence="2 3">
    <name type="scientific">Gymnopilus dilepis</name>
    <dbReference type="NCBI Taxonomy" id="231916"/>
    <lineage>
        <taxon>Eukaryota</taxon>
        <taxon>Fungi</taxon>
        <taxon>Dikarya</taxon>
        <taxon>Basidiomycota</taxon>
        <taxon>Agaricomycotina</taxon>
        <taxon>Agaricomycetes</taxon>
        <taxon>Agaricomycetidae</taxon>
        <taxon>Agaricales</taxon>
        <taxon>Agaricineae</taxon>
        <taxon>Hymenogastraceae</taxon>
        <taxon>Gymnopilus</taxon>
    </lineage>
</organism>
<dbReference type="OrthoDB" id="2142759at2759"/>
<dbReference type="InParanoid" id="A0A409Y7Y8"/>
<evidence type="ECO:0008006" key="4">
    <source>
        <dbReference type="Google" id="ProtNLM"/>
    </source>
</evidence>
<evidence type="ECO:0000313" key="2">
    <source>
        <dbReference type="EMBL" id="PPQ99202.1"/>
    </source>
</evidence>
<sequence length="315" mass="36084">MDEQLSPRKRRNVEVFDSHENVVAGFWQYGTLKWDDFYRYLDELIVTSTPSWMIFGYDTSTSRHGEPHPACRDTVIPGHYVLLSSIGDSIRVGLVSSRPRPRISRGSSSDDTHCSRVFARDGKCLITGLESYTYTRLKVANMIPPADESQAGHASWLSRGNSDKTTRKSEEVRTVRPSRIDPLQNGITLRKDLCDAWDGYEFGVDTKQNYCIVAFIKGLEDINGRHLQLDHIEDPNQRPLDELLDYHFTQGLLSHVKGTGESEWSFEEVEDVFEDRFDMSNRKLWDTREGKEILESALADRLFDLLVSEQDPTDT</sequence>
<accession>A0A409Y7Y8</accession>
<dbReference type="Proteomes" id="UP000284706">
    <property type="component" value="Unassembled WGS sequence"/>
</dbReference>
<dbReference type="EMBL" id="NHYE01001076">
    <property type="protein sequence ID" value="PPQ99202.1"/>
    <property type="molecule type" value="Genomic_DNA"/>
</dbReference>
<proteinExistence type="predicted"/>
<feature type="region of interest" description="Disordered" evidence="1">
    <location>
        <begin position="148"/>
        <end position="175"/>
    </location>
</feature>
<dbReference type="AlphaFoldDB" id="A0A409Y7Y8"/>
<name>A0A409Y7Y8_9AGAR</name>
<reference evidence="2 3" key="1">
    <citation type="journal article" date="2018" name="Evol. Lett.">
        <title>Horizontal gene cluster transfer increased hallucinogenic mushroom diversity.</title>
        <authorList>
            <person name="Reynolds H.T."/>
            <person name="Vijayakumar V."/>
            <person name="Gluck-Thaler E."/>
            <person name="Korotkin H.B."/>
            <person name="Matheny P.B."/>
            <person name="Slot J.C."/>
        </authorList>
    </citation>
    <scope>NUCLEOTIDE SEQUENCE [LARGE SCALE GENOMIC DNA]</scope>
    <source>
        <strain evidence="2 3">SRW20</strain>
    </source>
</reference>
<evidence type="ECO:0000313" key="3">
    <source>
        <dbReference type="Proteomes" id="UP000284706"/>
    </source>
</evidence>
<comment type="caution">
    <text evidence="2">The sequence shown here is derived from an EMBL/GenBank/DDBJ whole genome shotgun (WGS) entry which is preliminary data.</text>
</comment>
<keyword evidence="3" id="KW-1185">Reference proteome</keyword>
<feature type="compositionally biased region" description="Basic and acidic residues" evidence="1">
    <location>
        <begin position="161"/>
        <end position="174"/>
    </location>
</feature>